<dbReference type="PANTHER" id="PTHR45775">
    <property type="entry name" value="RAD, GEM/KIR FAMILY MEMBER 2, ISOFORM C"/>
    <property type="match status" value="1"/>
</dbReference>
<keyword evidence="2" id="KW-0597">Phosphoprotein</keyword>
<dbReference type="GO" id="GO:0005246">
    <property type="term" value="F:calcium channel regulator activity"/>
    <property type="evidence" value="ECO:0007669"/>
    <property type="project" value="TreeGrafter"/>
</dbReference>
<evidence type="ECO:0000256" key="1">
    <source>
        <dbReference type="ARBA" id="ARBA00008846"/>
    </source>
</evidence>
<dbReference type="GeneID" id="115633970"/>
<keyword evidence="4" id="KW-1185">Reference proteome</keyword>
<feature type="region of interest" description="Disordered" evidence="3">
    <location>
        <begin position="344"/>
        <end position="380"/>
    </location>
</feature>
<dbReference type="InterPro" id="IPR027417">
    <property type="entry name" value="P-loop_NTPase"/>
</dbReference>
<dbReference type="Proteomes" id="UP000504634">
    <property type="component" value="Unplaced"/>
</dbReference>
<reference evidence="5" key="1">
    <citation type="submission" date="2025-08" db="UniProtKB">
        <authorList>
            <consortium name="RefSeq"/>
        </authorList>
    </citation>
    <scope>IDENTIFICATION</scope>
    <source>
        <strain evidence="5">11010-0011.00</strain>
        <tissue evidence="5">Whole body</tissue>
    </source>
</reference>
<dbReference type="PROSITE" id="PS51419">
    <property type="entry name" value="RAB"/>
    <property type="match status" value="1"/>
</dbReference>
<feature type="region of interest" description="Disordered" evidence="3">
    <location>
        <begin position="281"/>
        <end position="305"/>
    </location>
</feature>
<evidence type="ECO:0000313" key="4">
    <source>
        <dbReference type="Proteomes" id="UP000504634"/>
    </source>
</evidence>
<sequence length="747" mass="81493">MAQQQRSWDEGAVGGHSHGAHSQASGHKQPTRATSNPLPYKGVAPKSGRGYPGAVTSRHISYGYEPPRSPKITTTYANDSCDEPSGSTSTPSSYYETPTSGSMDDSPASSLLGSGRSPKSTCKFVFDAISPTMDYGQSKKFEYYEPISPDDGSAYYEPPSSPRRQNSRKLMRTAPVEQIPQSSINVMGQGGHSGKRRRDEWELPVITQIDVRCLNVTAAAAAAAGGASGGGGGSSGSNSSYYAVKRDSCITEYTQLSMESGTTNNTARTNSTMVTTTTSFSYTDTSRTDGEVATKSCGGQQAQRQRRHAINITSNPGYQVLHSSHSTLDRTCSDSVVSLRYRKSTSDLTQEADNELSGSKPKKRDVTEYKPRRRGSSKGGLAYLASRRSSRESMKSACSNASIISNDDIGPLAFQSSNRGRQRRTSNFLELPVPDHIRPRVCSLPERPYNPRASDDLYRLRHFSISKGNVVNCGDSIISRRSRSNTSVNSTNSRASERSPFEGSCCGAGYANVDSLPASPDESENLEPPPPPRYRVVMLGDAGVGKTALVNQFMTSEYMHTYDASLDDEFGEKTVSVLLDDEESEMVFIDHPSVEMSVENSLSTYEPHGCVVVFSVVDKGSFRVAEEIVNYLWQENYTKDKAVILVGNKADLARARLITSQEGKTLAASRDAKFIETSSGIQHNVDELLVGILKQMRLKETREKKATLSKMKTSRTHISLHLAKEILQKICLSDISKSKSCENLHVL</sequence>
<dbReference type="CDD" id="cd04148">
    <property type="entry name" value="RGK"/>
    <property type="match status" value="1"/>
</dbReference>
<dbReference type="PROSITE" id="PS51421">
    <property type="entry name" value="RAS"/>
    <property type="match status" value="1"/>
</dbReference>
<feature type="region of interest" description="Disordered" evidence="3">
    <location>
        <begin position="481"/>
        <end position="501"/>
    </location>
</feature>
<comment type="similarity">
    <text evidence="1">Belongs to the small GTPase superfamily. RGK family.</text>
</comment>
<dbReference type="PRINTS" id="PR00449">
    <property type="entry name" value="RASTRNSFRMNG"/>
</dbReference>
<dbReference type="SMART" id="SM00173">
    <property type="entry name" value="RAS"/>
    <property type="match status" value="1"/>
</dbReference>
<protein>
    <submittedName>
        <fullName evidence="5">Uncharacterized protein LOC115633970</fullName>
    </submittedName>
</protein>
<dbReference type="RefSeq" id="XP_030387351.1">
    <property type="nucleotide sequence ID" value="XM_030531491.1"/>
</dbReference>
<dbReference type="GO" id="GO:0005886">
    <property type="term" value="C:plasma membrane"/>
    <property type="evidence" value="ECO:0007669"/>
    <property type="project" value="TreeGrafter"/>
</dbReference>
<accession>A0A6J2UFY1</accession>
<dbReference type="Gene3D" id="3.40.50.300">
    <property type="entry name" value="P-loop containing nucleotide triphosphate hydrolases"/>
    <property type="match status" value="1"/>
</dbReference>
<dbReference type="SMART" id="SM00175">
    <property type="entry name" value="RAB"/>
    <property type="match status" value="1"/>
</dbReference>
<organism evidence="4 5">
    <name type="scientific">Drosophila lebanonensis</name>
    <name type="common">Fruit fly</name>
    <name type="synonym">Scaptodrosophila lebanonensis</name>
    <dbReference type="NCBI Taxonomy" id="7225"/>
    <lineage>
        <taxon>Eukaryota</taxon>
        <taxon>Metazoa</taxon>
        <taxon>Ecdysozoa</taxon>
        <taxon>Arthropoda</taxon>
        <taxon>Hexapoda</taxon>
        <taxon>Insecta</taxon>
        <taxon>Pterygota</taxon>
        <taxon>Neoptera</taxon>
        <taxon>Endopterygota</taxon>
        <taxon>Diptera</taxon>
        <taxon>Brachycera</taxon>
        <taxon>Muscomorpha</taxon>
        <taxon>Ephydroidea</taxon>
        <taxon>Drosophilidae</taxon>
        <taxon>Scaptodrosophila</taxon>
    </lineage>
</organism>
<feature type="region of interest" description="Disordered" evidence="3">
    <location>
        <begin position="1"/>
        <end position="117"/>
    </location>
</feature>
<evidence type="ECO:0000313" key="5">
    <source>
        <dbReference type="RefSeq" id="XP_030387351.1"/>
    </source>
</evidence>
<dbReference type="InterPro" id="IPR051641">
    <property type="entry name" value="RGK_GTP-binding_reg"/>
</dbReference>
<feature type="compositionally biased region" description="Polar residues" evidence="3">
    <location>
        <begin position="107"/>
        <end position="117"/>
    </location>
</feature>
<gene>
    <name evidence="5" type="primary">LOC115633970</name>
</gene>
<name>A0A6J2UFY1_DROLE</name>
<dbReference type="SUPFAM" id="SSF52540">
    <property type="entry name" value="P-loop containing nucleoside triphosphate hydrolases"/>
    <property type="match status" value="1"/>
</dbReference>
<evidence type="ECO:0000256" key="3">
    <source>
        <dbReference type="SAM" id="MobiDB-lite"/>
    </source>
</evidence>
<dbReference type="FunFam" id="3.40.50.300:FF:000664">
    <property type="entry name" value="Uncharacterized protein, isoform B"/>
    <property type="match status" value="1"/>
</dbReference>
<dbReference type="AlphaFoldDB" id="A0A6J2UFY1"/>
<dbReference type="GO" id="GO:0005525">
    <property type="term" value="F:GTP binding"/>
    <property type="evidence" value="ECO:0007669"/>
    <property type="project" value="InterPro"/>
</dbReference>
<dbReference type="SMART" id="SM00174">
    <property type="entry name" value="RHO"/>
    <property type="match status" value="1"/>
</dbReference>
<dbReference type="OrthoDB" id="5239715at2759"/>
<dbReference type="CTD" id="37132"/>
<dbReference type="Pfam" id="PF00071">
    <property type="entry name" value="Ras"/>
    <property type="match status" value="1"/>
</dbReference>
<dbReference type="GO" id="GO:0003924">
    <property type="term" value="F:GTPase activity"/>
    <property type="evidence" value="ECO:0007669"/>
    <property type="project" value="InterPro"/>
</dbReference>
<feature type="region of interest" description="Disordered" evidence="3">
    <location>
        <begin position="147"/>
        <end position="170"/>
    </location>
</feature>
<proteinExistence type="inferred from homology"/>
<feature type="compositionally biased region" description="Low complexity" evidence="3">
    <location>
        <begin position="481"/>
        <end position="494"/>
    </location>
</feature>
<dbReference type="InterPro" id="IPR001806">
    <property type="entry name" value="Small_GTPase"/>
</dbReference>
<feature type="compositionally biased region" description="Low complexity" evidence="3">
    <location>
        <begin position="83"/>
        <end position="102"/>
    </location>
</feature>
<dbReference type="PANTHER" id="PTHR45775:SF6">
    <property type="entry name" value="RAD, GEM_KIR FAMILY MEMBER 2, ISOFORM C"/>
    <property type="match status" value="1"/>
</dbReference>
<evidence type="ECO:0000256" key="2">
    <source>
        <dbReference type="ARBA" id="ARBA00022553"/>
    </source>
</evidence>